<protein>
    <submittedName>
        <fullName evidence="2">DUF2919 domain-containing protein</fullName>
    </submittedName>
</protein>
<dbReference type="InterPro" id="IPR021318">
    <property type="entry name" value="DUF2919"/>
</dbReference>
<organism evidence="2 3">
    <name type="scientific">Psychromonas arctica</name>
    <dbReference type="NCBI Taxonomy" id="168275"/>
    <lineage>
        <taxon>Bacteria</taxon>
        <taxon>Pseudomonadati</taxon>
        <taxon>Pseudomonadota</taxon>
        <taxon>Gammaproteobacteria</taxon>
        <taxon>Alteromonadales</taxon>
        <taxon>Psychromonadaceae</taxon>
        <taxon>Psychromonas</taxon>
    </lineage>
</organism>
<feature type="transmembrane region" description="Helical" evidence="1">
    <location>
        <begin position="119"/>
        <end position="140"/>
    </location>
</feature>
<sequence>MKQRLYALQHYTESGDLKAPPVLLYILLFLSRTWMLLVISVASQQTGNKLLQIFYPDKVHFYLGLIIGLFPLIIFLVSGRRHAQDGWALKCWPFCFYLLIASVLGDLCLQIYYLYMQHFTYSVTASIQLVVVAWSCIYIIKSKQLRDCFR</sequence>
<gene>
    <name evidence="2" type="ORF">V6255_08305</name>
</gene>
<feature type="transmembrane region" description="Helical" evidence="1">
    <location>
        <begin position="21"/>
        <end position="41"/>
    </location>
</feature>
<dbReference type="Pfam" id="PF11143">
    <property type="entry name" value="DUF2919"/>
    <property type="match status" value="1"/>
</dbReference>
<evidence type="ECO:0000313" key="2">
    <source>
        <dbReference type="EMBL" id="MEL0659142.1"/>
    </source>
</evidence>
<dbReference type="Proteomes" id="UP001366060">
    <property type="component" value="Unassembled WGS sequence"/>
</dbReference>
<feature type="transmembrane region" description="Helical" evidence="1">
    <location>
        <begin position="61"/>
        <end position="79"/>
    </location>
</feature>
<keyword evidence="1" id="KW-0812">Transmembrane</keyword>
<dbReference type="EMBL" id="JBAKBA010000015">
    <property type="protein sequence ID" value="MEL0659142.1"/>
    <property type="molecule type" value="Genomic_DNA"/>
</dbReference>
<reference evidence="2 3" key="1">
    <citation type="submission" date="2024-02" db="EMBL/GenBank/DDBJ databases">
        <title>Bacteria isolated from the canopy kelp, Nereocystis luetkeana.</title>
        <authorList>
            <person name="Pfister C.A."/>
            <person name="Younker I.T."/>
            <person name="Light S.H."/>
        </authorList>
    </citation>
    <scope>NUCLEOTIDE SEQUENCE [LARGE SCALE GENOMIC DNA]</scope>
    <source>
        <strain evidence="2 3">TI.2.07</strain>
    </source>
</reference>
<name>A0ABU9HB83_9GAMM</name>
<feature type="transmembrane region" description="Helical" evidence="1">
    <location>
        <begin position="91"/>
        <end position="113"/>
    </location>
</feature>
<evidence type="ECO:0000313" key="3">
    <source>
        <dbReference type="Proteomes" id="UP001366060"/>
    </source>
</evidence>
<keyword evidence="1" id="KW-0472">Membrane</keyword>
<keyword evidence="1" id="KW-1133">Transmembrane helix</keyword>
<comment type="caution">
    <text evidence="2">The sequence shown here is derived from an EMBL/GenBank/DDBJ whole genome shotgun (WGS) entry which is preliminary data.</text>
</comment>
<dbReference type="RefSeq" id="WP_341627727.1">
    <property type="nucleotide sequence ID" value="NZ_JBAKBA010000015.1"/>
</dbReference>
<accession>A0ABU9HB83</accession>
<proteinExistence type="predicted"/>
<keyword evidence="3" id="KW-1185">Reference proteome</keyword>
<evidence type="ECO:0000256" key="1">
    <source>
        <dbReference type="SAM" id="Phobius"/>
    </source>
</evidence>